<evidence type="ECO:0000256" key="1">
    <source>
        <dbReference type="ARBA" id="ARBA00022801"/>
    </source>
</evidence>
<dbReference type="InterPro" id="IPR001932">
    <property type="entry name" value="PPM-type_phosphatase-like_dom"/>
</dbReference>
<keyword evidence="1" id="KW-0378">Hydrolase</keyword>
<reference evidence="3" key="1">
    <citation type="journal article" date="2021" name="PeerJ">
        <title>Extensive microbial diversity within the chicken gut microbiome revealed by metagenomics and culture.</title>
        <authorList>
            <person name="Gilroy R."/>
            <person name="Ravi A."/>
            <person name="Getino M."/>
            <person name="Pursley I."/>
            <person name="Horton D.L."/>
            <person name="Alikhan N.F."/>
            <person name="Baker D."/>
            <person name="Gharbi K."/>
            <person name="Hall N."/>
            <person name="Watson M."/>
            <person name="Adriaenssens E.M."/>
            <person name="Foster-Nyarko E."/>
            <person name="Jarju S."/>
            <person name="Secka A."/>
            <person name="Antonio M."/>
            <person name="Oren A."/>
            <person name="Chaudhuri R.R."/>
            <person name="La Ragione R."/>
            <person name="Hildebrand F."/>
            <person name="Pallen M.J."/>
        </authorList>
    </citation>
    <scope>NUCLEOTIDE SEQUENCE</scope>
    <source>
        <strain evidence="3">USAMLcec4-12693</strain>
    </source>
</reference>
<dbReference type="PANTHER" id="PTHR43156:SF2">
    <property type="entry name" value="STAGE II SPORULATION PROTEIN E"/>
    <property type="match status" value="1"/>
</dbReference>
<dbReference type="InterPro" id="IPR036457">
    <property type="entry name" value="PPM-type-like_dom_sf"/>
</dbReference>
<evidence type="ECO:0000313" key="4">
    <source>
        <dbReference type="Proteomes" id="UP000813420"/>
    </source>
</evidence>
<accession>A0A9D2VWP6</accession>
<dbReference type="PANTHER" id="PTHR43156">
    <property type="entry name" value="STAGE II SPORULATION PROTEIN E-RELATED"/>
    <property type="match status" value="1"/>
</dbReference>
<dbReference type="SUPFAM" id="SSF81606">
    <property type="entry name" value="PP2C-like"/>
    <property type="match status" value="1"/>
</dbReference>
<evidence type="ECO:0000259" key="2">
    <source>
        <dbReference type="SMART" id="SM00331"/>
    </source>
</evidence>
<dbReference type="Proteomes" id="UP000813420">
    <property type="component" value="Unassembled WGS sequence"/>
</dbReference>
<dbReference type="Pfam" id="PF19732">
    <property type="entry name" value="SpoIIE_N"/>
    <property type="match status" value="1"/>
</dbReference>
<name>A0A9D2VWP6_9FIRM</name>
<comment type="caution">
    <text evidence="3">The sequence shown here is derived from an EMBL/GenBank/DDBJ whole genome shotgun (WGS) entry which is preliminary data.</text>
</comment>
<evidence type="ECO:0000313" key="3">
    <source>
        <dbReference type="EMBL" id="HJH49107.1"/>
    </source>
</evidence>
<dbReference type="SMART" id="SM00331">
    <property type="entry name" value="PP2C_SIG"/>
    <property type="match status" value="1"/>
</dbReference>
<dbReference type="Pfam" id="PF07228">
    <property type="entry name" value="SpoIIE"/>
    <property type="match status" value="1"/>
</dbReference>
<dbReference type="Gene3D" id="3.60.40.10">
    <property type="entry name" value="PPM-type phosphatase domain"/>
    <property type="match status" value="1"/>
</dbReference>
<dbReference type="GO" id="GO:0016791">
    <property type="term" value="F:phosphatase activity"/>
    <property type="evidence" value="ECO:0007669"/>
    <property type="project" value="TreeGrafter"/>
</dbReference>
<reference evidence="3" key="2">
    <citation type="submission" date="2021-09" db="EMBL/GenBank/DDBJ databases">
        <authorList>
            <person name="Gilroy R."/>
        </authorList>
    </citation>
    <scope>NUCLEOTIDE SEQUENCE</scope>
    <source>
        <strain evidence="3">USAMLcec4-12693</strain>
    </source>
</reference>
<proteinExistence type="predicted"/>
<sequence length="474" mass="53496">MEEIREKEKFRGNEIFMNPYVVQMDKFADSLKHLSKTFLKLESYKGTFTKEELEEMFEKVTDKVCRNCENREMCLGGKRVYTYQAMHEILCAAVEYGAELNIELKRKLKSQCILAPRFLRETLEVFENAKEILMWNNRMVQNREGYAGQLKSFAKMIQYTTRELDAGIFEDEHMEKRLKTRLKKAGIRMLSAVFYMTPQGKYEIHLTVKAMKGQSVSTRELVRLVGDSVGREMMPGRGERPVIGEDYCTVACMEGARFHTLQGVARIGKGCEKISGDTFLMTELPGGKQGIALSDGMGSGEDAFRESSMVVEMLEELLGAGFPVKTAVQMMNTALVIGREEVRFCTVDVTLFDLYEGTCEFVKAGAAATFLKRQGEVEIIRSATLPIGVLQDIEIDTETRRLESGDYVIMVTDGVMDALPAGEQDVLMCTFIQDTDILNPRELAHHILGRVLEWSGEVPLDDMTVLVAGLWSKA</sequence>
<dbReference type="RefSeq" id="WP_277271631.1">
    <property type="nucleotide sequence ID" value="NZ_DYXE01000025.1"/>
</dbReference>
<dbReference type="AlphaFoldDB" id="A0A9D2VWP6"/>
<dbReference type="InterPro" id="IPR052016">
    <property type="entry name" value="Bact_Sigma-Reg"/>
</dbReference>
<protein>
    <submittedName>
        <fullName evidence="3">SpoIIE family protein phosphatase</fullName>
    </submittedName>
</protein>
<feature type="domain" description="PPM-type phosphatase" evidence="2">
    <location>
        <begin position="259"/>
        <end position="470"/>
    </location>
</feature>
<dbReference type="EMBL" id="DYXE01000025">
    <property type="protein sequence ID" value="HJH49107.1"/>
    <property type="molecule type" value="Genomic_DNA"/>
</dbReference>
<dbReference type="InterPro" id="IPR045768">
    <property type="entry name" value="SpoIIE_N"/>
</dbReference>
<organism evidence="3 4">
    <name type="scientific">Merdimonas faecis</name>
    <dbReference type="NCBI Taxonomy" id="1653435"/>
    <lineage>
        <taxon>Bacteria</taxon>
        <taxon>Bacillati</taxon>
        <taxon>Bacillota</taxon>
        <taxon>Clostridia</taxon>
        <taxon>Lachnospirales</taxon>
        <taxon>Lachnospiraceae</taxon>
        <taxon>Merdimonas</taxon>
    </lineage>
</organism>
<gene>
    <name evidence="3" type="ORF">K8V39_02455</name>
</gene>